<keyword evidence="3" id="KW-1185">Reference proteome</keyword>
<organism evidence="2 3">
    <name type="scientific">Luteolibacter soli</name>
    <dbReference type="NCBI Taxonomy" id="3135280"/>
    <lineage>
        <taxon>Bacteria</taxon>
        <taxon>Pseudomonadati</taxon>
        <taxon>Verrucomicrobiota</taxon>
        <taxon>Verrucomicrobiia</taxon>
        <taxon>Verrucomicrobiales</taxon>
        <taxon>Verrucomicrobiaceae</taxon>
        <taxon>Luteolibacter</taxon>
    </lineage>
</organism>
<dbReference type="EMBL" id="JBBUKT010000017">
    <property type="protein sequence ID" value="MEK7954245.1"/>
    <property type="molecule type" value="Genomic_DNA"/>
</dbReference>
<dbReference type="InterPro" id="IPR003018">
    <property type="entry name" value="GAF"/>
</dbReference>
<dbReference type="Gene3D" id="3.30.450.40">
    <property type="match status" value="1"/>
</dbReference>
<dbReference type="SMART" id="SM00065">
    <property type="entry name" value="GAF"/>
    <property type="match status" value="1"/>
</dbReference>
<dbReference type="RefSeq" id="WP_341408013.1">
    <property type="nucleotide sequence ID" value="NZ_JBBUKT010000017.1"/>
</dbReference>
<protein>
    <submittedName>
        <fullName evidence="2">GAF domain-containing protein</fullName>
    </submittedName>
</protein>
<name>A0ABU9B3G8_9BACT</name>
<dbReference type="Proteomes" id="UP001371305">
    <property type="component" value="Unassembled WGS sequence"/>
</dbReference>
<evidence type="ECO:0000313" key="2">
    <source>
        <dbReference type="EMBL" id="MEK7954245.1"/>
    </source>
</evidence>
<feature type="domain" description="GAF" evidence="1">
    <location>
        <begin position="45"/>
        <end position="189"/>
    </location>
</feature>
<proteinExistence type="predicted"/>
<sequence length="199" mass="21708">MNTESPCDLESVIATGRLKQRPNRAPDLDGETQALLEMVHDVAKAPKTFFDKLITEVLENTHADSSGISLLDEEKGRFFWPAVVGGLASYIGGGTPADFGPCGTVLERDAPVLFIHPERHFTYLQSISPPLEEVLLIPFHSDGKPVGTIWAVIHEKDRHFDAEDKRRLENLSSFAASAYQVLVSTGALKAVLAGNTVNL</sequence>
<dbReference type="InterPro" id="IPR029016">
    <property type="entry name" value="GAF-like_dom_sf"/>
</dbReference>
<reference evidence="2 3" key="1">
    <citation type="submission" date="2024-04" db="EMBL/GenBank/DDBJ databases">
        <title>Luteolibacter sp. isolated from soil.</title>
        <authorList>
            <person name="An J."/>
        </authorList>
    </citation>
    <scope>NUCLEOTIDE SEQUENCE [LARGE SCALE GENOMIC DNA]</scope>
    <source>
        <strain evidence="2 3">Y139</strain>
    </source>
</reference>
<evidence type="ECO:0000259" key="1">
    <source>
        <dbReference type="SMART" id="SM00065"/>
    </source>
</evidence>
<dbReference type="Pfam" id="PF13185">
    <property type="entry name" value="GAF_2"/>
    <property type="match status" value="1"/>
</dbReference>
<comment type="caution">
    <text evidence="2">The sequence shown here is derived from an EMBL/GenBank/DDBJ whole genome shotgun (WGS) entry which is preliminary data.</text>
</comment>
<evidence type="ECO:0000313" key="3">
    <source>
        <dbReference type="Proteomes" id="UP001371305"/>
    </source>
</evidence>
<dbReference type="SUPFAM" id="SSF55781">
    <property type="entry name" value="GAF domain-like"/>
    <property type="match status" value="1"/>
</dbReference>
<gene>
    <name evidence="2" type="ORF">WKV53_27250</name>
</gene>
<accession>A0ABU9B3G8</accession>